<evidence type="ECO:0000256" key="9">
    <source>
        <dbReference type="ARBA" id="ARBA00023014"/>
    </source>
</evidence>
<keyword evidence="7" id="KW-0560">Oxidoreductase</keyword>
<name>A0A2V0PHD8_9CHLO</name>
<evidence type="ECO:0000256" key="3">
    <source>
        <dbReference type="ARBA" id="ARBA00010429"/>
    </source>
</evidence>
<accession>A0A2V0PHD8</accession>
<evidence type="ECO:0000256" key="1">
    <source>
        <dbReference type="ARBA" id="ARBA00001929"/>
    </source>
</evidence>
<dbReference type="InterPro" id="IPR005117">
    <property type="entry name" value="NiRdtase/SiRdtase_haem-b_fer"/>
</dbReference>
<dbReference type="SUPFAM" id="SSF56014">
    <property type="entry name" value="Nitrite and sulphite reductase 4Fe-4S domain-like"/>
    <property type="match status" value="2"/>
</dbReference>
<dbReference type="GO" id="GO:0046872">
    <property type="term" value="F:metal ion binding"/>
    <property type="evidence" value="ECO:0007669"/>
    <property type="project" value="UniProtKB-KW"/>
</dbReference>
<dbReference type="InterPro" id="IPR045854">
    <property type="entry name" value="NO2/SO3_Rdtase_4Fe4S_sf"/>
</dbReference>
<evidence type="ECO:0000256" key="5">
    <source>
        <dbReference type="ARBA" id="ARBA00022617"/>
    </source>
</evidence>
<keyword evidence="17" id="KW-1185">Reference proteome</keyword>
<comment type="similarity">
    <text evidence="3">Belongs to the nitrite and sulfite reductase 4Fe-4S domain family.</text>
</comment>
<dbReference type="InterPro" id="IPR051329">
    <property type="entry name" value="NIR_SIR_4Fe-4S"/>
</dbReference>
<evidence type="ECO:0000256" key="7">
    <source>
        <dbReference type="ARBA" id="ARBA00023002"/>
    </source>
</evidence>
<dbReference type="PANTHER" id="PTHR32439">
    <property type="entry name" value="FERREDOXIN--NITRITE REDUCTASE, CHLOROPLASTIC"/>
    <property type="match status" value="1"/>
</dbReference>
<evidence type="ECO:0000256" key="11">
    <source>
        <dbReference type="ARBA" id="ARBA00040459"/>
    </source>
</evidence>
<keyword evidence="5" id="KW-0349">Heme</keyword>
<feature type="domain" description="Nitrite/Sulfite reductase ferredoxin-like" evidence="15">
    <location>
        <begin position="124"/>
        <end position="188"/>
    </location>
</feature>
<dbReference type="InterPro" id="IPR036136">
    <property type="entry name" value="Nit/Sulf_reduc_fer-like_dom_sf"/>
</dbReference>
<evidence type="ECO:0000313" key="16">
    <source>
        <dbReference type="EMBL" id="GBF96637.1"/>
    </source>
</evidence>
<dbReference type="Pfam" id="PF03460">
    <property type="entry name" value="NIR_SIR_ferr"/>
    <property type="match status" value="2"/>
</dbReference>
<dbReference type="InParanoid" id="A0A2V0PHD8"/>
<keyword evidence="9" id="KW-0411">Iron-sulfur</keyword>
<dbReference type="PANTHER" id="PTHR32439:SF0">
    <property type="entry name" value="FERREDOXIN--NITRITE REDUCTASE, CHLOROPLASTIC"/>
    <property type="match status" value="1"/>
</dbReference>
<evidence type="ECO:0000313" key="17">
    <source>
        <dbReference type="Proteomes" id="UP000247498"/>
    </source>
</evidence>
<dbReference type="InterPro" id="IPR006067">
    <property type="entry name" value="NO2/SO3_Rdtase_4Fe4S_dom"/>
</dbReference>
<dbReference type="GO" id="GO:0020037">
    <property type="term" value="F:heme binding"/>
    <property type="evidence" value="ECO:0007669"/>
    <property type="project" value="InterPro"/>
</dbReference>
<dbReference type="Gene3D" id="3.30.413.10">
    <property type="entry name" value="Sulfite Reductase Hemoprotein, domain 1"/>
    <property type="match status" value="2"/>
</dbReference>
<evidence type="ECO:0000256" key="2">
    <source>
        <dbReference type="ARBA" id="ARBA00005096"/>
    </source>
</evidence>
<feature type="domain" description="Nitrite/sulphite reductase 4Fe-4S" evidence="14">
    <location>
        <begin position="200"/>
        <end position="360"/>
    </location>
</feature>
<feature type="region of interest" description="Disordered" evidence="13">
    <location>
        <begin position="1"/>
        <end position="54"/>
    </location>
</feature>
<evidence type="ECO:0000256" key="6">
    <source>
        <dbReference type="ARBA" id="ARBA00022723"/>
    </source>
</evidence>
<sequence length="556" mass="59816">MNFALHQSHCHRALRPAARAGRRSVAARTATVDAAAQAPPPQPGAAGGAPPSGLQYLSEAAKERALAATKNKFEKVKAEKCGSTSWTEVHELAAKLREGTSTWEDLNLDDVDVRMKFAGLFHRAKRTPKRFMMRLKLPNGEVTSSQLRHLAGVLAPCAADGCADITTRANLQIRGVRLEEADAIVAGLIDAGMSSIQSGMDSVRNLTGSPIAGIDPHELLDVRPLLRDMNAALFNGGRGNAEFANLPRKINVCVSPSRDDFPHTQINDLAYEAVPDAAAEHGVRFNVLVGGYFSLKRNIMSVPLGVSLEYSQLIPFTLNALRVFRDFGPRADRQKTRLIWCIEELGFEGFTAKVAEYMGVPTSAFGPHAHVAHDDAWERRDLLGAGLFWVGASVPAGRLQGAELAEIARVADKYGDGTVRLTCEENVLFPNVPEAALPAMLAEPLFAKFKANPGNLERGLVSCTGSQFCGFALIETKNRAMAVVEKLEAALDIPKAVRIHWTGCPNSCGQAQVGEQPALAEELEAGVPLVDEVLLPKLTQLLVEHFGATPKAHAAA</sequence>
<organism evidence="16 17">
    <name type="scientific">Raphidocelis subcapitata</name>
    <dbReference type="NCBI Taxonomy" id="307507"/>
    <lineage>
        <taxon>Eukaryota</taxon>
        <taxon>Viridiplantae</taxon>
        <taxon>Chlorophyta</taxon>
        <taxon>core chlorophytes</taxon>
        <taxon>Chlorophyceae</taxon>
        <taxon>CS clade</taxon>
        <taxon>Sphaeropleales</taxon>
        <taxon>Selenastraceae</taxon>
        <taxon>Raphidocelis</taxon>
    </lineage>
</organism>
<dbReference type="OrthoDB" id="432685at2759"/>
<protein>
    <recommendedName>
        <fullName evidence="11">Ferredoxin--nitrite reductase, chloroplastic</fullName>
        <ecNumber evidence="10">1.7.7.1</ecNumber>
    </recommendedName>
</protein>
<feature type="compositionally biased region" description="Low complexity" evidence="13">
    <location>
        <begin position="15"/>
        <end position="37"/>
    </location>
</feature>
<evidence type="ECO:0000256" key="13">
    <source>
        <dbReference type="SAM" id="MobiDB-lite"/>
    </source>
</evidence>
<dbReference type="PRINTS" id="PR00397">
    <property type="entry name" value="SIROHAEM"/>
</dbReference>
<dbReference type="STRING" id="307507.A0A2V0PHD8"/>
<reference evidence="16 17" key="1">
    <citation type="journal article" date="2018" name="Sci. Rep.">
        <title>Raphidocelis subcapitata (=Pseudokirchneriella subcapitata) provides an insight into genome evolution and environmental adaptations in the Sphaeropleales.</title>
        <authorList>
            <person name="Suzuki S."/>
            <person name="Yamaguchi H."/>
            <person name="Nakajima N."/>
            <person name="Kawachi M."/>
        </authorList>
    </citation>
    <scope>NUCLEOTIDE SEQUENCE [LARGE SCALE GENOMIC DNA]</scope>
    <source>
        <strain evidence="16 17">NIES-35</strain>
    </source>
</reference>
<dbReference type="Proteomes" id="UP000247498">
    <property type="component" value="Unassembled WGS sequence"/>
</dbReference>
<evidence type="ECO:0000256" key="4">
    <source>
        <dbReference type="ARBA" id="ARBA00022485"/>
    </source>
</evidence>
<evidence type="ECO:0000256" key="10">
    <source>
        <dbReference type="ARBA" id="ARBA00038893"/>
    </source>
</evidence>
<dbReference type="AlphaFoldDB" id="A0A2V0PHD8"/>
<keyword evidence="4" id="KW-0004">4Fe-4S</keyword>
<feature type="domain" description="Nitrite/Sulfite reductase ferredoxin-like" evidence="15">
    <location>
        <begin position="385"/>
        <end position="444"/>
    </location>
</feature>
<dbReference type="EMBL" id="BDRX01000083">
    <property type="protein sequence ID" value="GBF96637.1"/>
    <property type="molecule type" value="Genomic_DNA"/>
</dbReference>
<gene>
    <name evidence="16" type="ORF">Rsub_09383</name>
</gene>
<comment type="pathway">
    <text evidence="2">Nitrogen metabolism; nitrate reduction (assimilation).</text>
</comment>
<dbReference type="Gene3D" id="3.90.480.20">
    <property type="match status" value="1"/>
</dbReference>
<comment type="caution">
    <text evidence="16">The sequence shown here is derived from an EMBL/GenBank/DDBJ whole genome shotgun (WGS) entry which is preliminary data.</text>
</comment>
<comment type="catalytic activity">
    <reaction evidence="12">
        <text>6 oxidized [2Fe-2S]-[ferredoxin] + NH4(+) + 2 H2O = nitrite + 6 reduced [2Fe-2S]-[ferredoxin] + 8 H(+)</text>
        <dbReference type="Rhea" id="RHEA:18041"/>
        <dbReference type="Rhea" id="RHEA-COMP:10000"/>
        <dbReference type="Rhea" id="RHEA-COMP:10001"/>
        <dbReference type="ChEBI" id="CHEBI:15377"/>
        <dbReference type="ChEBI" id="CHEBI:15378"/>
        <dbReference type="ChEBI" id="CHEBI:16301"/>
        <dbReference type="ChEBI" id="CHEBI:28938"/>
        <dbReference type="ChEBI" id="CHEBI:33737"/>
        <dbReference type="ChEBI" id="CHEBI:33738"/>
        <dbReference type="EC" id="1.7.7.1"/>
    </reaction>
</comment>
<evidence type="ECO:0000259" key="15">
    <source>
        <dbReference type="Pfam" id="PF03460"/>
    </source>
</evidence>
<dbReference type="GO" id="GO:0048307">
    <property type="term" value="F:ferredoxin-nitrite reductase activity"/>
    <property type="evidence" value="ECO:0007669"/>
    <property type="project" value="UniProtKB-EC"/>
</dbReference>
<comment type="cofactor">
    <cofactor evidence="1">
        <name>siroheme</name>
        <dbReference type="ChEBI" id="CHEBI:60052"/>
    </cofactor>
</comment>
<dbReference type="Pfam" id="PF01077">
    <property type="entry name" value="NIR_SIR"/>
    <property type="match status" value="1"/>
</dbReference>
<proteinExistence type="inferred from homology"/>
<keyword evidence="6" id="KW-0479">Metal-binding</keyword>
<dbReference type="EC" id="1.7.7.1" evidence="10"/>
<evidence type="ECO:0000256" key="12">
    <source>
        <dbReference type="ARBA" id="ARBA00048538"/>
    </source>
</evidence>
<dbReference type="GO" id="GO:0051539">
    <property type="term" value="F:4 iron, 4 sulfur cluster binding"/>
    <property type="evidence" value="ECO:0007669"/>
    <property type="project" value="UniProtKB-KW"/>
</dbReference>
<evidence type="ECO:0000259" key="14">
    <source>
        <dbReference type="Pfam" id="PF01077"/>
    </source>
</evidence>
<dbReference type="InterPro" id="IPR006066">
    <property type="entry name" value="NO2/SO3_Rdtase_FeS/sirohaem_BS"/>
</dbReference>
<dbReference type="SUPFAM" id="SSF55124">
    <property type="entry name" value="Nitrite/Sulfite reductase N-terminal domain-like"/>
    <property type="match status" value="2"/>
</dbReference>
<keyword evidence="8" id="KW-0408">Iron</keyword>
<dbReference type="FunCoup" id="A0A2V0PHD8">
    <property type="interactions" value="47"/>
</dbReference>
<evidence type="ECO:0000256" key="8">
    <source>
        <dbReference type="ARBA" id="ARBA00023004"/>
    </source>
</evidence>